<sequence length="248" mass="25233">MLSARLALSTGAVASALLLSSCAITPAAQPSASPEGPAPTFAAPAEAPLAATVPTLPGNPGLVDDGWVTATAKATRIPERALRAYAGAALFKAEQMPTCGLSWNTIAGVGFAESDHGRHGGSAVGDDGTVSPPIFGVALDGDGNIAIPDSDAGAIDGDAEHDRAIGPMQLIPQTWNNWRIDGNGDGVQDPHNLDDAAFATANYLCRVSGDLVSESGWREAVLGFNPNEDYVATVARAGTLYAERAAEG</sequence>
<dbReference type="InterPro" id="IPR023346">
    <property type="entry name" value="Lysozyme-like_dom_sf"/>
</dbReference>
<dbReference type="PANTHER" id="PTHR30163:SF8">
    <property type="entry name" value="LYTIC MUREIN TRANSGLYCOSYLASE"/>
    <property type="match status" value="1"/>
</dbReference>
<dbReference type="PANTHER" id="PTHR30163">
    <property type="entry name" value="MEMBRANE-BOUND LYTIC MUREIN TRANSGLYCOSYLASE B"/>
    <property type="match status" value="1"/>
</dbReference>
<dbReference type="EMBL" id="RCWJ01000005">
    <property type="protein sequence ID" value="RLQ81032.1"/>
    <property type="molecule type" value="Genomic_DNA"/>
</dbReference>
<dbReference type="InterPro" id="IPR031304">
    <property type="entry name" value="SLT_2"/>
</dbReference>
<organism evidence="3 4">
    <name type="scientific">Mycetocola zhadangensis</name>
    <dbReference type="NCBI Taxonomy" id="1164595"/>
    <lineage>
        <taxon>Bacteria</taxon>
        <taxon>Bacillati</taxon>
        <taxon>Actinomycetota</taxon>
        <taxon>Actinomycetes</taxon>
        <taxon>Micrococcales</taxon>
        <taxon>Microbacteriaceae</taxon>
        <taxon>Mycetocola</taxon>
    </lineage>
</organism>
<gene>
    <name evidence="3" type="ORF">D9V28_14885</name>
</gene>
<evidence type="ECO:0000259" key="2">
    <source>
        <dbReference type="Pfam" id="PF13406"/>
    </source>
</evidence>
<dbReference type="GO" id="GO:0008933">
    <property type="term" value="F:peptidoglycan lytic transglycosylase activity"/>
    <property type="evidence" value="ECO:0007669"/>
    <property type="project" value="TreeGrafter"/>
</dbReference>
<dbReference type="Pfam" id="PF13406">
    <property type="entry name" value="SLT_2"/>
    <property type="match status" value="1"/>
</dbReference>
<dbReference type="Gene3D" id="1.10.530.10">
    <property type="match status" value="1"/>
</dbReference>
<comment type="caution">
    <text evidence="3">The sequence shown here is derived from an EMBL/GenBank/DDBJ whole genome shotgun (WGS) entry which is preliminary data.</text>
</comment>
<proteinExistence type="predicted"/>
<accession>A0A3L7IVR7</accession>
<evidence type="ECO:0000313" key="4">
    <source>
        <dbReference type="Proteomes" id="UP000282460"/>
    </source>
</evidence>
<dbReference type="AlphaFoldDB" id="A0A3L7IVR7"/>
<dbReference type="SUPFAM" id="SSF53955">
    <property type="entry name" value="Lysozyme-like"/>
    <property type="match status" value="1"/>
</dbReference>
<dbReference type="GO" id="GO:0009253">
    <property type="term" value="P:peptidoglycan catabolic process"/>
    <property type="evidence" value="ECO:0007669"/>
    <property type="project" value="TreeGrafter"/>
</dbReference>
<dbReference type="OrthoDB" id="9796191at2"/>
<dbReference type="Proteomes" id="UP000282460">
    <property type="component" value="Unassembled WGS sequence"/>
</dbReference>
<dbReference type="RefSeq" id="WP_121660507.1">
    <property type="nucleotide sequence ID" value="NZ_BMEK01000004.1"/>
</dbReference>
<evidence type="ECO:0000313" key="3">
    <source>
        <dbReference type="EMBL" id="RLQ81032.1"/>
    </source>
</evidence>
<dbReference type="PROSITE" id="PS51257">
    <property type="entry name" value="PROKAR_LIPOPROTEIN"/>
    <property type="match status" value="1"/>
</dbReference>
<feature type="chain" id="PRO_5038514277" description="Transglycosylase SLT domain-containing protein" evidence="1">
    <location>
        <begin position="28"/>
        <end position="248"/>
    </location>
</feature>
<feature type="domain" description="Transglycosylase SLT" evidence="2">
    <location>
        <begin position="164"/>
        <end position="205"/>
    </location>
</feature>
<keyword evidence="1" id="KW-0732">Signal</keyword>
<reference evidence="3 4" key="1">
    <citation type="submission" date="2018-10" db="EMBL/GenBank/DDBJ databases">
        <authorList>
            <person name="Li J."/>
        </authorList>
    </citation>
    <scope>NUCLEOTIDE SEQUENCE [LARGE SCALE GENOMIC DNA]</scope>
    <source>
        <strain evidence="3 4">ZD1-4</strain>
    </source>
</reference>
<name>A0A3L7IVR7_9MICO</name>
<protein>
    <recommendedName>
        <fullName evidence="2">Transglycosylase SLT domain-containing protein</fullName>
    </recommendedName>
</protein>
<feature type="signal peptide" evidence="1">
    <location>
        <begin position="1"/>
        <end position="27"/>
    </location>
</feature>
<dbReference type="InterPro" id="IPR043426">
    <property type="entry name" value="MltB-like"/>
</dbReference>
<evidence type="ECO:0000256" key="1">
    <source>
        <dbReference type="SAM" id="SignalP"/>
    </source>
</evidence>
<keyword evidence="4" id="KW-1185">Reference proteome</keyword>